<organism evidence="1">
    <name type="scientific">Eutreptiella gymnastica</name>
    <dbReference type="NCBI Taxonomy" id="73025"/>
    <lineage>
        <taxon>Eukaryota</taxon>
        <taxon>Discoba</taxon>
        <taxon>Euglenozoa</taxon>
        <taxon>Euglenida</taxon>
        <taxon>Spirocuta</taxon>
        <taxon>Euglenophyceae</taxon>
        <taxon>Eutreptiales</taxon>
        <taxon>Eutreptiaceae</taxon>
        <taxon>Eutreptiella</taxon>
    </lineage>
</organism>
<gene>
    <name evidence="1" type="ORF">EGYM00392_LOCUS36039</name>
</gene>
<proteinExistence type="predicted"/>
<accession>A0A7S1NK25</accession>
<dbReference type="AlphaFoldDB" id="A0A7S1NK25"/>
<reference evidence="1" key="1">
    <citation type="submission" date="2021-01" db="EMBL/GenBank/DDBJ databases">
        <authorList>
            <person name="Corre E."/>
            <person name="Pelletier E."/>
            <person name="Niang G."/>
            <person name="Scheremetjew M."/>
            <person name="Finn R."/>
            <person name="Kale V."/>
            <person name="Holt S."/>
            <person name="Cochrane G."/>
            <person name="Meng A."/>
            <person name="Brown T."/>
            <person name="Cohen L."/>
        </authorList>
    </citation>
    <scope>NUCLEOTIDE SEQUENCE</scope>
    <source>
        <strain evidence="1">NIES-381</strain>
    </source>
</reference>
<evidence type="ECO:0000313" key="1">
    <source>
        <dbReference type="EMBL" id="CAD9024913.1"/>
    </source>
</evidence>
<name>A0A7S1NK25_9EUGL</name>
<sequence length="120" mass="13380">MPPKPPTSVLTPQTGKHLCPNGFCCIHVQVSALVWQLAVLWWHTGVVTHTLRTIAQSGCMLWLGRRGQWAHNSASERVRAITRLWVVWPRTSSKQLCHAAQRLPSPPLLALPAHLALDTQ</sequence>
<protein>
    <submittedName>
        <fullName evidence="1">Uncharacterized protein</fullName>
    </submittedName>
</protein>
<dbReference type="EMBL" id="HBGA01096610">
    <property type="protein sequence ID" value="CAD9024913.1"/>
    <property type="molecule type" value="Transcribed_RNA"/>
</dbReference>